<dbReference type="EMBL" id="VTXP01000035">
    <property type="protein sequence ID" value="NOJ26341.1"/>
    <property type="molecule type" value="Genomic_DNA"/>
</dbReference>
<evidence type="ECO:0000313" key="2">
    <source>
        <dbReference type="Proteomes" id="UP000576645"/>
    </source>
</evidence>
<dbReference type="AlphaFoldDB" id="A0AAP6ZQH4"/>
<proteinExistence type="predicted"/>
<accession>A0AAP6ZQH4</accession>
<dbReference type="Proteomes" id="UP000576645">
    <property type="component" value="Unassembled WGS sequence"/>
</dbReference>
<sequence>MNTRVTAELCNKIDSMGLKDYEAAQANHVIQLIESNKLKKMIKQGITFQAMSSSVSNLVAGHTFSEQNEAYCSFFGGQTYRKVMSDEEFSRR</sequence>
<protein>
    <submittedName>
        <fullName evidence="1">Uncharacterized protein</fullName>
    </submittedName>
</protein>
<comment type="caution">
    <text evidence="1">The sequence shown here is derived from an EMBL/GenBank/DDBJ whole genome shotgun (WGS) entry which is preliminary data.</text>
</comment>
<reference evidence="1 2" key="1">
    <citation type="submission" date="2019-09" db="EMBL/GenBank/DDBJ databases">
        <title>Draft genome sequencing and comparative genomics of hatchery-associated Vibrios.</title>
        <authorList>
            <person name="Kehlet-Delgado H."/>
            <person name="Mueller R.S."/>
        </authorList>
    </citation>
    <scope>NUCLEOTIDE SEQUENCE [LARGE SCALE GENOMIC DNA]</scope>
    <source>
        <strain evidence="1 2">09-121-3</strain>
    </source>
</reference>
<name>A0AAP6ZQH4_9VIBR</name>
<organism evidence="1 2">
    <name type="scientific">Vibrio coralliilyticus</name>
    <dbReference type="NCBI Taxonomy" id="190893"/>
    <lineage>
        <taxon>Bacteria</taxon>
        <taxon>Pseudomonadati</taxon>
        <taxon>Pseudomonadota</taxon>
        <taxon>Gammaproteobacteria</taxon>
        <taxon>Vibrionales</taxon>
        <taxon>Vibrionaceae</taxon>
        <taxon>Vibrio</taxon>
    </lineage>
</organism>
<gene>
    <name evidence="1" type="ORF">F0238_26985</name>
</gene>
<evidence type="ECO:0000313" key="1">
    <source>
        <dbReference type="EMBL" id="NOJ26341.1"/>
    </source>
</evidence>
<dbReference type="RefSeq" id="WP_171354353.1">
    <property type="nucleotide sequence ID" value="NZ_VTXP01000035.1"/>
</dbReference>